<keyword evidence="4" id="KW-0411">Iron-sulfur</keyword>
<dbReference type="Proteomes" id="UP000177583">
    <property type="component" value="Unassembled WGS sequence"/>
</dbReference>
<feature type="binding site" evidence="4">
    <location>
        <position position="72"/>
    </location>
    <ligand>
        <name>[4Fe-4S] cluster</name>
        <dbReference type="ChEBI" id="CHEBI:49883"/>
        <label>2</label>
        <note>4Fe-4S-S-AdoMet</note>
    </ligand>
</feature>
<feature type="binding site" evidence="4">
    <location>
        <position position="50"/>
    </location>
    <ligand>
        <name>[4Fe-4S] cluster</name>
        <dbReference type="ChEBI" id="CHEBI:49883"/>
        <label>1</label>
    </ligand>
</feature>
<dbReference type="Pfam" id="PF16881">
    <property type="entry name" value="LIAS_N"/>
    <property type="match status" value="1"/>
</dbReference>
<evidence type="ECO:0000259" key="5">
    <source>
        <dbReference type="PROSITE" id="PS51918"/>
    </source>
</evidence>
<sequence length="291" mass="32629">MVVPKNLKKPAWLKVSLPKGQLFTDVSRQTHGQGLHTVCEEANCPNLGECWSSGTATFMLMGQECTRACRFCSVDTMGQPAPPDLEEPHKVARAAMALKLKYLVLTTVNRDDLPDQGVGHLTNVVETVQTANPNLLIELLFPDLRGDLGLVAKLLEKPPIVLGHNLECVRRVTPFVRDPRAGYDQSLQVLRFIKERRPQQWTKSSLMLGFGERTSEVLEAMADLRIAGVDFLTLGQYLQPTKYKLPVAEYVTPEKFSELEEEGRKMGFSYVAAGPLVRSSYKAFEYFMNRL</sequence>
<proteinExistence type="inferred from homology"/>
<dbReference type="NCBIfam" id="NF009544">
    <property type="entry name" value="PRK12928.1"/>
    <property type="match status" value="1"/>
</dbReference>
<keyword evidence="4" id="KW-0963">Cytoplasm</keyword>
<evidence type="ECO:0000256" key="4">
    <source>
        <dbReference type="HAMAP-Rule" id="MF_00206"/>
    </source>
</evidence>
<keyword evidence="2 4" id="KW-0808">Transferase</keyword>
<accession>A0A1F6GUR3</accession>
<evidence type="ECO:0000256" key="3">
    <source>
        <dbReference type="ARBA" id="ARBA00047326"/>
    </source>
</evidence>
<dbReference type="GO" id="GO:0016992">
    <property type="term" value="F:lipoate synthase activity"/>
    <property type="evidence" value="ECO:0007669"/>
    <property type="project" value="UniProtKB-UniRule"/>
</dbReference>
<evidence type="ECO:0000313" key="7">
    <source>
        <dbReference type="Proteomes" id="UP000177583"/>
    </source>
</evidence>
<dbReference type="SFLD" id="SFLDF00271">
    <property type="entry name" value="lipoyl_synthase"/>
    <property type="match status" value="1"/>
</dbReference>
<keyword evidence="4" id="KW-0408">Iron</keyword>
<dbReference type="AlphaFoldDB" id="A0A1F6GUR3"/>
<dbReference type="HAMAP" id="MF_00206">
    <property type="entry name" value="Lipoyl_synth"/>
    <property type="match status" value="1"/>
</dbReference>
<dbReference type="InterPro" id="IPR007197">
    <property type="entry name" value="rSAM"/>
</dbReference>
<dbReference type="InterPro" id="IPR058240">
    <property type="entry name" value="rSAM_sf"/>
</dbReference>
<comment type="catalytic activity">
    <reaction evidence="3 4">
        <text>[[Fe-S] cluster scaffold protein carrying a second [4Fe-4S](2+) cluster] + N(6)-octanoyl-L-lysyl-[protein] + 2 oxidized [2Fe-2S]-[ferredoxin] + 2 S-adenosyl-L-methionine + 4 H(+) = [[Fe-S] cluster scaffold protein] + N(6)-[(R)-dihydrolipoyl]-L-lysyl-[protein] + 4 Fe(3+) + 2 hydrogen sulfide + 2 5'-deoxyadenosine + 2 L-methionine + 2 reduced [2Fe-2S]-[ferredoxin]</text>
        <dbReference type="Rhea" id="RHEA:16585"/>
        <dbReference type="Rhea" id="RHEA-COMP:9928"/>
        <dbReference type="Rhea" id="RHEA-COMP:10000"/>
        <dbReference type="Rhea" id="RHEA-COMP:10001"/>
        <dbReference type="Rhea" id="RHEA-COMP:10475"/>
        <dbReference type="Rhea" id="RHEA-COMP:14568"/>
        <dbReference type="Rhea" id="RHEA-COMP:14569"/>
        <dbReference type="ChEBI" id="CHEBI:15378"/>
        <dbReference type="ChEBI" id="CHEBI:17319"/>
        <dbReference type="ChEBI" id="CHEBI:29034"/>
        <dbReference type="ChEBI" id="CHEBI:29919"/>
        <dbReference type="ChEBI" id="CHEBI:33722"/>
        <dbReference type="ChEBI" id="CHEBI:33737"/>
        <dbReference type="ChEBI" id="CHEBI:33738"/>
        <dbReference type="ChEBI" id="CHEBI:57844"/>
        <dbReference type="ChEBI" id="CHEBI:59789"/>
        <dbReference type="ChEBI" id="CHEBI:78809"/>
        <dbReference type="ChEBI" id="CHEBI:83100"/>
        <dbReference type="EC" id="2.8.1.8"/>
    </reaction>
</comment>
<dbReference type="EC" id="2.8.1.8" evidence="4"/>
<dbReference type="SUPFAM" id="SSF102114">
    <property type="entry name" value="Radical SAM enzymes"/>
    <property type="match status" value="1"/>
</dbReference>
<comment type="function">
    <text evidence="4">Catalyzes the radical-mediated insertion of two sulfur atoms into the C-6 and C-8 positions of the octanoyl moiety bound to the lipoyl domains of lipoate-dependent enzymes, thereby converting the octanoylated domains into lipoylated derivatives.</text>
</comment>
<evidence type="ECO:0000313" key="6">
    <source>
        <dbReference type="EMBL" id="OGH01907.1"/>
    </source>
</evidence>
<protein>
    <recommendedName>
        <fullName evidence="4">Lipoyl synthase</fullName>
        <ecNumber evidence="4">2.8.1.8</ecNumber>
    </recommendedName>
    <alternativeName>
        <fullName evidence="4">Lip-syn</fullName>
        <shortName evidence="4">LS</shortName>
    </alternativeName>
    <alternativeName>
        <fullName evidence="4">Lipoate synthase</fullName>
    </alternativeName>
    <alternativeName>
        <fullName evidence="4">Lipoic acid synthase</fullName>
    </alternativeName>
    <alternativeName>
        <fullName evidence="4">Sulfur insertion protein LipA</fullName>
    </alternativeName>
</protein>
<dbReference type="GO" id="GO:0009249">
    <property type="term" value="P:protein lipoylation"/>
    <property type="evidence" value="ECO:0007669"/>
    <property type="project" value="UniProtKB-UniRule"/>
</dbReference>
<dbReference type="UniPathway" id="UPA00538">
    <property type="reaction ID" value="UER00593"/>
</dbReference>
<dbReference type="GO" id="GO:0005737">
    <property type="term" value="C:cytoplasm"/>
    <property type="evidence" value="ECO:0007669"/>
    <property type="project" value="UniProtKB-SubCell"/>
</dbReference>
<keyword evidence="1 4" id="KW-0004">4Fe-4S</keyword>
<comment type="pathway">
    <text evidence="4">Protein modification; protein lipoylation via endogenous pathway; protein N(6)-(lipoyl)lysine from octanoyl-[acyl-carrier-protein]: step 2/2.</text>
</comment>
<dbReference type="PANTHER" id="PTHR10949">
    <property type="entry name" value="LIPOYL SYNTHASE"/>
    <property type="match status" value="1"/>
</dbReference>
<evidence type="ECO:0000256" key="2">
    <source>
        <dbReference type="ARBA" id="ARBA00022679"/>
    </source>
</evidence>
<dbReference type="Pfam" id="PF04055">
    <property type="entry name" value="Radical_SAM"/>
    <property type="match status" value="1"/>
</dbReference>
<gene>
    <name evidence="4" type="primary">lipA</name>
    <name evidence="6" type="ORF">A2557_04850</name>
</gene>
<dbReference type="SFLD" id="SFLDG01058">
    <property type="entry name" value="lipoyl_synthase_like"/>
    <property type="match status" value="1"/>
</dbReference>
<dbReference type="SMART" id="SM00729">
    <property type="entry name" value="Elp3"/>
    <property type="match status" value="1"/>
</dbReference>
<comment type="subcellular location">
    <subcellularLocation>
        <location evidence="4">Cytoplasm</location>
    </subcellularLocation>
</comment>
<feature type="binding site" evidence="4">
    <location>
        <position position="44"/>
    </location>
    <ligand>
        <name>[4Fe-4S] cluster</name>
        <dbReference type="ChEBI" id="CHEBI:49883"/>
        <label>1</label>
    </ligand>
</feature>
<dbReference type="PANTHER" id="PTHR10949:SF0">
    <property type="entry name" value="LIPOYL SYNTHASE, MITOCHONDRIAL"/>
    <property type="match status" value="1"/>
</dbReference>
<reference evidence="6 7" key="1">
    <citation type="journal article" date="2016" name="Nat. Commun.">
        <title>Thousands of microbial genomes shed light on interconnected biogeochemical processes in an aquifer system.</title>
        <authorList>
            <person name="Anantharaman K."/>
            <person name="Brown C.T."/>
            <person name="Hug L.A."/>
            <person name="Sharon I."/>
            <person name="Castelle C.J."/>
            <person name="Probst A.J."/>
            <person name="Thomas B.C."/>
            <person name="Singh A."/>
            <person name="Wilkins M.J."/>
            <person name="Karaoz U."/>
            <person name="Brodie E.L."/>
            <person name="Williams K.H."/>
            <person name="Hubbard S.S."/>
            <person name="Banfield J.F."/>
        </authorList>
    </citation>
    <scope>NUCLEOTIDE SEQUENCE [LARGE SCALE GENOMIC DNA]</scope>
</reference>
<keyword evidence="4" id="KW-0949">S-adenosyl-L-methionine</keyword>
<dbReference type="GO" id="GO:0051539">
    <property type="term" value="F:4 iron, 4 sulfur cluster binding"/>
    <property type="evidence" value="ECO:0007669"/>
    <property type="project" value="UniProtKB-UniRule"/>
</dbReference>
<dbReference type="InterPro" id="IPR006638">
    <property type="entry name" value="Elp3/MiaA/NifB-like_rSAM"/>
</dbReference>
<dbReference type="NCBIfam" id="NF004019">
    <property type="entry name" value="PRK05481.1"/>
    <property type="match status" value="1"/>
</dbReference>
<feature type="domain" description="Radical SAM core" evidence="5">
    <location>
        <begin position="51"/>
        <end position="269"/>
    </location>
</feature>
<dbReference type="PIRSF" id="PIRSF005963">
    <property type="entry name" value="Lipoyl_synth"/>
    <property type="match status" value="1"/>
</dbReference>
<organism evidence="6 7">
    <name type="scientific">Candidatus Lambdaproteobacteria bacterium RIFOXYD2_FULL_56_26</name>
    <dbReference type="NCBI Taxonomy" id="1817773"/>
    <lineage>
        <taxon>Bacteria</taxon>
        <taxon>Pseudomonadati</taxon>
        <taxon>Pseudomonadota</taxon>
        <taxon>Candidatus Lambdaproteobacteria</taxon>
    </lineage>
</organism>
<dbReference type="SFLD" id="SFLDS00029">
    <property type="entry name" value="Radical_SAM"/>
    <property type="match status" value="1"/>
</dbReference>
<dbReference type="InterPro" id="IPR031691">
    <property type="entry name" value="LIAS_N"/>
</dbReference>
<comment type="caution">
    <text evidence="6">The sequence shown here is derived from an EMBL/GenBank/DDBJ whole genome shotgun (WGS) entry which is preliminary data.</text>
</comment>
<feature type="binding site" evidence="4">
    <location>
        <position position="69"/>
    </location>
    <ligand>
        <name>[4Fe-4S] cluster</name>
        <dbReference type="ChEBI" id="CHEBI:49883"/>
        <label>2</label>
        <note>4Fe-4S-S-AdoMet</note>
    </ligand>
</feature>
<comment type="similarity">
    <text evidence="4">Belongs to the radical SAM superfamily. Lipoyl synthase family.</text>
</comment>
<dbReference type="EMBL" id="MFNF01000027">
    <property type="protein sequence ID" value="OGH01907.1"/>
    <property type="molecule type" value="Genomic_DNA"/>
</dbReference>
<evidence type="ECO:0000256" key="1">
    <source>
        <dbReference type="ARBA" id="ARBA00022485"/>
    </source>
</evidence>
<keyword evidence="4" id="KW-0479">Metal-binding</keyword>
<feature type="binding site" evidence="4">
    <location>
        <position position="280"/>
    </location>
    <ligand>
        <name>[4Fe-4S] cluster</name>
        <dbReference type="ChEBI" id="CHEBI:49883"/>
        <label>1</label>
    </ligand>
</feature>
<dbReference type="InterPro" id="IPR003698">
    <property type="entry name" value="Lipoyl_synth"/>
</dbReference>
<dbReference type="NCBIfam" id="TIGR00510">
    <property type="entry name" value="lipA"/>
    <property type="match status" value="1"/>
</dbReference>
<dbReference type="GO" id="GO:0046872">
    <property type="term" value="F:metal ion binding"/>
    <property type="evidence" value="ECO:0007669"/>
    <property type="project" value="UniProtKB-KW"/>
</dbReference>
<feature type="binding site" evidence="4">
    <location>
        <position position="39"/>
    </location>
    <ligand>
        <name>[4Fe-4S] cluster</name>
        <dbReference type="ChEBI" id="CHEBI:49883"/>
        <label>1</label>
    </ligand>
</feature>
<comment type="cofactor">
    <cofactor evidence="4">
        <name>[4Fe-4S] cluster</name>
        <dbReference type="ChEBI" id="CHEBI:49883"/>
    </cofactor>
    <text evidence="4">Binds 2 [4Fe-4S] clusters per subunit. One cluster is coordinated with 3 cysteines and an exchangeable S-adenosyl-L-methionine.</text>
</comment>
<dbReference type="PROSITE" id="PS51918">
    <property type="entry name" value="RADICAL_SAM"/>
    <property type="match status" value="1"/>
</dbReference>
<feature type="binding site" evidence="4">
    <location>
        <position position="65"/>
    </location>
    <ligand>
        <name>[4Fe-4S] cluster</name>
        <dbReference type="ChEBI" id="CHEBI:49883"/>
        <label>2</label>
        <note>4Fe-4S-S-AdoMet</note>
    </ligand>
</feature>
<name>A0A1F6GUR3_9PROT</name>